<evidence type="ECO:0000259" key="2">
    <source>
        <dbReference type="PROSITE" id="PS50994"/>
    </source>
</evidence>
<dbReference type="PANTHER" id="PTHR35004">
    <property type="entry name" value="TRANSPOSASE RV3428C-RELATED"/>
    <property type="match status" value="1"/>
</dbReference>
<evidence type="ECO:0000313" key="4">
    <source>
        <dbReference type="Proteomes" id="UP001269968"/>
    </source>
</evidence>
<name>A0AAW9H201_9GAMM</name>
<sequence length="390" mass="45329">MLSRGDLLMIKQMRIHGAHIIDIAHHIGCSERTVRRHLTEKPVVTRKREPMKKLRPFMDYVDLRLREHVWNAEVIFQEIKQQGYDGCRSTLRQYVQPKRALRASRQTVRFETQPGQQLQHDWGEIETVVNGQRCKVNVAVNTLGYSRHFHAWATDSQDAEHTYESLVKAFACFGGSVKTVLVDNQKAAVLKHDNSGEVIFNNGFLQLAKHYGFTPRACRPRRAQTKGKVERMVKYLKENFFVRYRQFDSLAHINQLLMQWIQTEADHRPLRQFDQTPAARFILEQPHLQALPAGDFDTSYHDIRQVAWDGYIEVRGNRYSVPENWCGKPVSIRISLDDGLRVYGDDVLIATHRLAEKPAGWQTVAAHHQPLWQQTCRVARRALSDYEELL</sequence>
<reference evidence="3" key="1">
    <citation type="submission" date="2023-11" db="EMBL/GenBank/DDBJ databases">
        <title>Comparative genomics revealed phylogeny of phytopathogenic Pectobacterium aroidearum based on whole-genome sequencing and function of putative horizontal acquire islands in P. aroidearum PccS1.</title>
        <authorList>
            <person name="Fan J."/>
            <person name="Yang L."/>
        </authorList>
    </citation>
    <scope>NUCLEOTIDE SEQUENCE</scope>
    <source>
        <strain evidence="3">NJAU140</strain>
    </source>
</reference>
<organism evidence="3 4">
    <name type="scientific">Pectobacterium brasiliense</name>
    <dbReference type="NCBI Taxonomy" id="180957"/>
    <lineage>
        <taxon>Bacteria</taxon>
        <taxon>Pseudomonadati</taxon>
        <taxon>Pseudomonadota</taxon>
        <taxon>Gammaproteobacteria</taxon>
        <taxon>Enterobacterales</taxon>
        <taxon>Pectobacteriaceae</taxon>
        <taxon>Pectobacterium</taxon>
    </lineage>
</organism>
<dbReference type="AlphaFoldDB" id="A0AAW9H201"/>
<dbReference type="InterPro" id="IPR012337">
    <property type="entry name" value="RNaseH-like_sf"/>
</dbReference>
<dbReference type="InterPro" id="IPR054353">
    <property type="entry name" value="IstA-like_C"/>
</dbReference>
<dbReference type="InterPro" id="IPR001584">
    <property type="entry name" value="Integrase_cat-core"/>
</dbReference>
<dbReference type="Gene3D" id="3.30.420.10">
    <property type="entry name" value="Ribonuclease H-like superfamily/Ribonuclease H"/>
    <property type="match status" value="1"/>
</dbReference>
<dbReference type="EMBL" id="JAXHOZ010000037">
    <property type="protein sequence ID" value="MDY4378086.1"/>
    <property type="molecule type" value="Genomic_DNA"/>
</dbReference>
<comment type="caution">
    <text evidence="3">The sequence shown here is derived from an EMBL/GenBank/DDBJ whole genome shotgun (WGS) entry which is preliminary data.</text>
</comment>
<accession>A0AAW9H201</accession>
<dbReference type="PROSITE" id="PS50994">
    <property type="entry name" value="INTEGRASE"/>
    <property type="match status" value="1"/>
</dbReference>
<dbReference type="Pfam" id="PF22483">
    <property type="entry name" value="Mu-transpos_C_2"/>
    <property type="match status" value="1"/>
</dbReference>
<dbReference type="SUPFAM" id="SSF53098">
    <property type="entry name" value="Ribonuclease H-like"/>
    <property type="match status" value="1"/>
</dbReference>
<dbReference type="InterPro" id="IPR036397">
    <property type="entry name" value="RNaseH_sf"/>
</dbReference>
<dbReference type="GO" id="GO:0015074">
    <property type="term" value="P:DNA integration"/>
    <property type="evidence" value="ECO:0007669"/>
    <property type="project" value="InterPro"/>
</dbReference>
<dbReference type="Proteomes" id="UP001269968">
    <property type="component" value="Unassembled WGS sequence"/>
</dbReference>
<proteinExistence type="inferred from homology"/>
<dbReference type="RefSeq" id="WP_320714169.1">
    <property type="nucleotide sequence ID" value="NZ_JAXHOZ010000037.1"/>
</dbReference>
<dbReference type="GO" id="GO:0003676">
    <property type="term" value="F:nucleic acid binding"/>
    <property type="evidence" value="ECO:0007669"/>
    <property type="project" value="InterPro"/>
</dbReference>
<dbReference type="Pfam" id="PF00665">
    <property type="entry name" value="rve"/>
    <property type="match status" value="1"/>
</dbReference>
<dbReference type="PANTHER" id="PTHR35004:SF7">
    <property type="entry name" value="INTEGRASE PROTEIN"/>
    <property type="match status" value="1"/>
</dbReference>
<gene>
    <name evidence="3" type="primary">istA</name>
    <name evidence="3" type="ORF">SOV92_09630</name>
</gene>
<feature type="domain" description="Integrase catalytic" evidence="2">
    <location>
        <begin position="110"/>
        <end position="285"/>
    </location>
</feature>
<comment type="similarity">
    <text evidence="1">Belongs to the transposase IS21/IS408/IS1162 family.</text>
</comment>
<evidence type="ECO:0000256" key="1">
    <source>
        <dbReference type="ARBA" id="ARBA00009277"/>
    </source>
</evidence>
<evidence type="ECO:0000313" key="3">
    <source>
        <dbReference type="EMBL" id="MDY4378086.1"/>
    </source>
</evidence>
<protein>
    <submittedName>
        <fullName evidence="3">IS21 family transposase</fullName>
    </submittedName>
</protein>
<dbReference type="NCBIfam" id="NF033546">
    <property type="entry name" value="transpos_IS21"/>
    <property type="match status" value="1"/>
</dbReference>